<evidence type="ECO:0000313" key="2">
    <source>
        <dbReference type="EMBL" id="KAF2825319.1"/>
    </source>
</evidence>
<dbReference type="Proteomes" id="UP000799424">
    <property type="component" value="Unassembled WGS sequence"/>
</dbReference>
<accession>A0A6A6ZXP6</accession>
<keyword evidence="3" id="KW-1185">Reference proteome</keyword>
<dbReference type="Gene3D" id="3.40.630.30">
    <property type="match status" value="1"/>
</dbReference>
<dbReference type="InterPro" id="IPR016181">
    <property type="entry name" value="Acyl_CoA_acyltransferase"/>
</dbReference>
<dbReference type="PROSITE" id="PS51186">
    <property type="entry name" value="GNAT"/>
    <property type="match status" value="1"/>
</dbReference>
<protein>
    <recommendedName>
        <fullName evidence="1">N-acetyltransferase domain-containing protein</fullName>
    </recommendedName>
</protein>
<dbReference type="Pfam" id="PF00583">
    <property type="entry name" value="Acetyltransf_1"/>
    <property type="match status" value="1"/>
</dbReference>
<dbReference type="OrthoDB" id="2821191at2759"/>
<feature type="domain" description="N-acetyltransferase" evidence="1">
    <location>
        <begin position="67"/>
        <end position="227"/>
    </location>
</feature>
<dbReference type="EMBL" id="MU006228">
    <property type="protein sequence ID" value="KAF2825319.1"/>
    <property type="molecule type" value="Genomic_DNA"/>
</dbReference>
<dbReference type="InterPro" id="IPR000182">
    <property type="entry name" value="GNAT_dom"/>
</dbReference>
<evidence type="ECO:0000313" key="3">
    <source>
        <dbReference type="Proteomes" id="UP000799424"/>
    </source>
</evidence>
<gene>
    <name evidence="2" type="ORF">CC86DRAFT_407537</name>
</gene>
<evidence type="ECO:0000259" key="1">
    <source>
        <dbReference type="PROSITE" id="PS51186"/>
    </source>
</evidence>
<proteinExistence type="predicted"/>
<dbReference type="GO" id="GO:0016747">
    <property type="term" value="F:acyltransferase activity, transferring groups other than amino-acyl groups"/>
    <property type="evidence" value="ECO:0007669"/>
    <property type="project" value="InterPro"/>
</dbReference>
<dbReference type="AlphaFoldDB" id="A0A6A6ZXP6"/>
<reference evidence="2" key="1">
    <citation type="journal article" date="2020" name="Stud. Mycol.">
        <title>101 Dothideomycetes genomes: a test case for predicting lifestyles and emergence of pathogens.</title>
        <authorList>
            <person name="Haridas S."/>
            <person name="Albert R."/>
            <person name="Binder M."/>
            <person name="Bloem J."/>
            <person name="Labutti K."/>
            <person name="Salamov A."/>
            <person name="Andreopoulos B."/>
            <person name="Baker S."/>
            <person name="Barry K."/>
            <person name="Bills G."/>
            <person name="Bluhm B."/>
            <person name="Cannon C."/>
            <person name="Castanera R."/>
            <person name="Culley D."/>
            <person name="Daum C."/>
            <person name="Ezra D."/>
            <person name="Gonzalez J."/>
            <person name="Henrissat B."/>
            <person name="Kuo A."/>
            <person name="Liang C."/>
            <person name="Lipzen A."/>
            <person name="Lutzoni F."/>
            <person name="Magnuson J."/>
            <person name="Mondo S."/>
            <person name="Nolan M."/>
            <person name="Ohm R."/>
            <person name="Pangilinan J."/>
            <person name="Park H.-J."/>
            <person name="Ramirez L."/>
            <person name="Alfaro M."/>
            <person name="Sun H."/>
            <person name="Tritt A."/>
            <person name="Yoshinaga Y."/>
            <person name="Zwiers L.-H."/>
            <person name="Turgeon B."/>
            <person name="Goodwin S."/>
            <person name="Spatafora J."/>
            <person name="Crous P."/>
            <person name="Grigoriev I."/>
        </authorList>
    </citation>
    <scope>NUCLEOTIDE SEQUENCE</scope>
    <source>
        <strain evidence="2">CBS 113818</strain>
    </source>
</reference>
<dbReference type="SUPFAM" id="SSF55729">
    <property type="entry name" value="Acyl-CoA N-acyltransferases (Nat)"/>
    <property type="match status" value="1"/>
</dbReference>
<sequence length="227" mass="25736">MSPPHHFSLRAASLTESDSSFIISAFDASLPYLETIGSLAQWGSTPFSQRPGWVEETQQQLQEPKRNHIADMTNSLRVFVLEAELVEQGIGRKDMEGLHSRVDDDGRRFVLVGFAFVRGNWFPGYLPAVTVAQAWPLQVEDCLYIEVMVSDARTKDLFRGVGAALIQEVRDYGRARGKKILYLDGWAGNERKLVRYYERQGFHEVAGFSLPRSQKEPWVGSLMRLTI</sequence>
<name>A0A6A6ZXP6_9PLEO</name>
<organism evidence="2 3">
    <name type="scientific">Ophiobolus disseminans</name>
    <dbReference type="NCBI Taxonomy" id="1469910"/>
    <lineage>
        <taxon>Eukaryota</taxon>
        <taxon>Fungi</taxon>
        <taxon>Dikarya</taxon>
        <taxon>Ascomycota</taxon>
        <taxon>Pezizomycotina</taxon>
        <taxon>Dothideomycetes</taxon>
        <taxon>Pleosporomycetidae</taxon>
        <taxon>Pleosporales</taxon>
        <taxon>Pleosporineae</taxon>
        <taxon>Phaeosphaeriaceae</taxon>
        <taxon>Ophiobolus</taxon>
    </lineage>
</organism>